<organism evidence="4 5">
    <name type="scientific">Yoonia algicola</name>
    <dbReference type="NCBI Taxonomy" id="3137368"/>
    <lineage>
        <taxon>Bacteria</taxon>
        <taxon>Pseudomonadati</taxon>
        <taxon>Pseudomonadota</taxon>
        <taxon>Alphaproteobacteria</taxon>
        <taxon>Rhodobacterales</taxon>
        <taxon>Paracoccaceae</taxon>
        <taxon>Yoonia</taxon>
    </lineage>
</organism>
<dbReference type="EMBL" id="CP151762">
    <property type="protein sequence ID" value="WZU63997.1"/>
    <property type="molecule type" value="Genomic_DNA"/>
</dbReference>
<dbReference type="Pfam" id="PF13672">
    <property type="entry name" value="PP2C_2"/>
    <property type="match status" value="1"/>
</dbReference>
<name>A0AAN0M7D4_9RHOB</name>
<proteinExistence type="predicted"/>
<reference evidence="4 5" key="1">
    <citation type="submission" date="2024-04" db="EMBL/GenBank/DDBJ databases">
        <title>Phylogenomic analyses of a clade within the roseobacter group suggest taxonomic reassignments of species of the genera Aestuariivita, Citreicella, Loktanella, Nautella, Pelagibaca, Ruegeria, Thalassobius, Thiobacimonas and Tropicibacter, and the proposal o.</title>
        <authorList>
            <person name="Jeon C.O."/>
        </authorList>
    </citation>
    <scope>NUCLEOTIDE SEQUENCE [LARGE SCALE GENOMIC DNA]</scope>
    <source>
        <strain evidence="4 5">G8-12</strain>
    </source>
</reference>
<keyword evidence="2" id="KW-0472">Membrane</keyword>
<evidence type="ECO:0000256" key="1">
    <source>
        <dbReference type="SAM" id="MobiDB-lite"/>
    </source>
</evidence>
<dbReference type="SMART" id="SM00331">
    <property type="entry name" value="PP2C_SIG"/>
    <property type="match status" value="1"/>
</dbReference>
<feature type="transmembrane region" description="Helical" evidence="2">
    <location>
        <begin position="104"/>
        <end position="127"/>
    </location>
</feature>
<dbReference type="Proteomes" id="UP001451782">
    <property type="component" value="Chromosome"/>
</dbReference>
<evidence type="ECO:0000313" key="5">
    <source>
        <dbReference type="Proteomes" id="UP001451782"/>
    </source>
</evidence>
<sequence length="404" mass="43685">MERVASGQTLGDREVQEDALQIIHQSDSASDGEMLLLLSDGMGGHAGGEVASNLAIAAFADHFQNVSENMRPRGRLEESLQAANAAIKDRIVREPALKGMGCTLIAVLVVAGRIVWCSVGDSVLFLLRNGQLRRLNADHSFFGELLQMVERGELTHAEAEAHPRKNALRSAMMGDPLKLIDLQVIEAEPNDMLILASDGLETLRDEEIARIAYEKYNAGTEAVTLALLDAVTDRARPKQDNTSVIVLKEAGSMTTTMLPDSKWALKNNAANFWLPAAIGGATVLGFALLAFLLLGGEDPEPDPEPTPLTVITPTAPEAQSPAPILDDNETNDIIIEQETRDDSESILRPDAPLEIDRPLLPDTTDEDDIGQPDEISVPTTRPRVRPDAFGFDPADPIAIEPESE</sequence>
<protein>
    <submittedName>
        <fullName evidence="4">Protein phosphatase 2C domain-containing protein</fullName>
    </submittedName>
</protein>
<dbReference type="InterPro" id="IPR036457">
    <property type="entry name" value="PPM-type-like_dom_sf"/>
</dbReference>
<evidence type="ECO:0000256" key="2">
    <source>
        <dbReference type="SAM" id="Phobius"/>
    </source>
</evidence>
<dbReference type="KEGG" id="yag:AABB28_01385"/>
<accession>A0AAN0M7D4</accession>
<gene>
    <name evidence="4" type="ORF">AABB28_01385</name>
</gene>
<feature type="transmembrane region" description="Helical" evidence="2">
    <location>
        <begin position="272"/>
        <end position="294"/>
    </location>
</feature>
<dbReference type="InterPro" id="IPR001932">
    <property type="entry name" value="PPM-type_phosphatase-like_dom"/>
</dbReference>
<dbReference type="RefSeq" id="WP_342070367.1">
    <property type="nucleotide sequence ID" value="NZ_CP151762.1"/>
</dbReference>
<dbReference type="PROSITE" id="PS51746">
    <property type="entry name" value="PPM_2"/>
    <property type="match status" value="1"/>
</dbReference>
<dbReference type="Gene3D" id="3.60.40.10">
    <property type="entry name" value="PPM-type phosphatase domain"/>
    <property type="match status" value="1"/>
</dbReference>
<keyword evidence="5" id="KW-1185">Reference proteome</keyword>
<keyword evidence="2" id="KW-1133">Transmembrane helix</keyword>
<feature type="domain" description="PPM-type phosphatase" evidence="3">
    <location>
        <begin position="3"/>
        <end position="249"/>
    </location>
</feature>
<dbReference type="AlphaFoldDB" id="A0AAN0M7D4"/>
<keyword evidence="2" id="KW-0812">Transmembrane</keyword>
<feature type="region of interest" description="Disordered" evidence="1">
    <location>
        <begin position="337"/>
        <end position="404"/>
    </location>
</feature>
<dbReference type="CDD" id="cd00143">
    <property type="entry name" value="PP2Cc"/>
    <property type="match status" value="1"/>
</dbReference>
<feature type="compositionally biased region" description="Basic and acidic residues" evidence="1">
    <location>
        <begin position="337"/>
        <end position="347"/>
    </location>
</feature>
<dbReference type="SUPFAM" id="SSF81606">
    <property type="entry name" value="PP2C-like"/>
    <property type="match status" value="1"/>
</dbReference>
<evidence type="ECO:0000313" key="4">
    <source>
        <dbReference type="EMBL" id="WZU63997.1"/>
    </source>
</evidence>
<evidence type="ECO:0000259" key="3">
    <source>
        <dbReference type="PROSITE" id="PS51746"/>
    </source>
</evidence>
<dbReference type="SMART" id="SM00332">
    <property type="entry name" value="PP2Cc"/>
    <property type="match status" value="1"/>
</dbReference>